<evidence type="ECO:0000256" key="2">
    <source>
        <dbReference type="ARBA" id="ARBA00022670"/>
    </source>
</evidence>
<feature type="region of interest" description="Disordered" evidence="9">
    <location>
        <begin position="584"/>
        <end position="622"/>
    </location>
</feature>
<evidence type="ECO:0000256" key="11">
    <source>
        <dbReference type="SAM" id="SignalP"/>
    </source>
</evidence>
<feature type="transmembrane region" description="Helical" evidence="10">
    <location>
        <begin position="552"/>
        <end position="576"/>
    </location>
</feature>
<evidence type="ECO:0000256" key="9">
    <source>
        <dbReference type="SAM" id="MobiDB-lite"/>
    </source>
</evidence>
<evidence type="ECO:0000313" key="12">
    <source>
        <dbReference type="EMBL" id="EAY11216.1"/>
    </source>
</evidence>
<dbReference type="GO" id="GO:0005737">
    <property type="term" value="C:cytoplasm"/>
    <property type="evidence" value="ECO:0000318"/>
    <property type="project" value="GO_Central"/>
</dbReference>
<organism evidence="12 13">
    <name type="scientific">Trichomonas vaginalis (strain ATCC PRA-98 / G3)</name>
    <dbReference type="NCBI Taxonomy" id="412133"/>
    <lineage>
        <taxon>Eukaryota</taxon>
        <taxon>Metamonada</taxon>
        <taxon>Parabasalia</taxon>
        <taxon>Trichomonadida</taxon>
        <taxon>Trichomonadidae</taxon>
        <taxon>Trichomonas</taxon>
    </lineage>
</organism>
<feature type="binding site" evidence="8">
    <location>
        <position position="194"/>
    </location>
    <ligand>
        <name>Zn(2+)</name>
        <dbReference type="ChEBI" id="CHEBI:29105"/>
        <note>catalytic</note>
    </ligand>
</feature>
<evidence type="ECO:0000256" key="8">
    <source>
        <dbReference type="PIRSR" id="PIRSR601577-2"/>
    </source>
</evidence>
<dbReference type="VEuPathDB" id="TrichDB:TVAGG3_0213550"/>
<dbReference type="Pfam" id="PF01457">
    <property type="entry name" value="Peptidase_M8"/>
    <property type="match status" value="1"/>
</dbReference>
<dbReference type="GO" id="GO:0006508">
    <property type="term" value="P:proteolysis"/>
    <property type="evidence" value="ECO:0007669"/>
    <property type="project" value="UniProtKB-KW"/>
</dbReference>
<dbReference type="Gene3D" id="3.90.132.10">
    <property type="entry name" value="Leishmanolysin , domain 2"/>
    <property type="match status" value="1"/>
</dbReference>
<dbReference type="InterPro" id="IPR001577">
    <property type="entry name" value="Peptidase_M8"/>
</dbReference>
<keyword evidence="4" id="KW-0378">Hydrolase</keyword>
<keyword evidence="13" id="KW-1185">Reference proteome</keyword>
<dbReference type="GO" id="GO:0016020">
    <property type="term" value="C:membrane"/>
    <property type="evidence" value="ECO:0007669"/>
    <property type="project" value="InterPro"/>
</dbReference>
<keyword evidence="5 8" id="KW-0862">Zinc</keyword>
<dbReference type="InParanoid" id="A2E7Z0"/>
<dbReference type="VEuPathDB" id="TrichDB:TVAG_127230"/>
<comment type="cofactor">
    <cofactor evidence="8">
        <name>Zn(2+)</name>
        <dbReference type="ChEBI" id="CHEBI:29105"/>
    </cofactor>
    <text evidence="8">Binds 1 zinc ion per subunit.</text>
</comment>
<keyword evidence="10" id="KW-1133">Transmembrane helix</keyword>
<dbReference type="GO" id="GO:0007155">
    <property type="term" value="P:cell adhesion"/>
    <property type="evidence" value="ECO:0007669"/>
    <property type="project" value="InterPro"/>
</dbReference>
<reference evidence="12" key="2">
    <citation type="journal article" date="2007" name="Science">
        <title>Draft genome sequence of the sexually transmitted pathogen Trichomonas vaginalis.</title>
        <authorList>
            <person name="Carlton J.M."/>
            <person name="Hirt R.P."/>
            <person name="Silva J.C."/>
            <person name="Delcher A.L."/>
            <person name="Schatz M."/>
            <person name="Zhao Q."/>
            <person name="Wortman J.R."/>
            <person name="Bidwell S.L."/>
            <person name="Alsmark U.C.M."/>
            <person name="Besteiro S."/>
            <person name="Sicheritz-Ponten T."/>
            <person name="Noel C.J."/>
            <person name="Dacks J.B."/>
            <person name="Foster P.G."/>
            <person name="Simillion C."/>
            <person name="Van de Peer Y."/>
            <person name="Miranda-Saavedra D."/>
            <person name="Barton G.J."/>
            <person name="Westrop G.D."/>
            <person name="Mueller S."/>
            <person name="Dessi D."/>
            <person name="Fiori P.L."/>
            <person name="Ren Q."/>
            <person name="Paulsen I."/>
            <person name="Zhang H."/>
            <person name="Bastida-Corcuera F.D."/>
            <person name="Simoes-Barbosa A."/>
            <person name="Brown M.T."/>
            <person name="Hayes R.D."/>
            <person name="Mukherjee M."/>
            <person name="Okumura C.Y."/>
            <person name="Schneider R."/>
            <person name="Smith A.J."/>
            <person name="Vanacova S."/>
            <person name="Villalvazo M."/>
            <person name="Haas B.J."/>
            <person name="Pertea M."/>
            <person name="Feldblyum T.V."/>
            <person name="Utterback T.R."/>
            <person name="Shu C.L."/>
            <person name="Osoegawa K."/>
            <person name="de Jong P.J."/>
            <person name="Hrdy I."/>
            <person name="Horvathova L."/>
            <person name="Zubacova Z."/>
            <person name="Dolezal P."/>
            <person name="Malik S.B."/>
            <person name="Logsdon J.M. Jr."/>
            <person name="Henze K."/>
            <person name="Gupta A."/>
            <person name="Wang C.C."/>
            <person name="Dunne R.L."/>
            <person name="Upcroft J.A."/>
            <person name="Upcroft P."/>
            <person name="White O."/>
            <person name="Salzberg S.L."/>
            <person name="Tang P."/>
            <person name="Chiu C.-H."/>
            <person name="Lee Y.-S."/>
            <person name="Embley T.M."/>
            <person name="Coombs G.H."/>
            <person name="Mottram J.C."/>
            <person name="Tachezy J."/>
            <person name="Fraser-Liggett C.M."/>
            <person name="Johnson P.J."/>
        </authorList>
    </citation>
    <scope>NUCLEOTIDE SEQUENCE [LARGE SCALE GENOMIC DNA]</scope>
    <source>
        <strain evidence="12">G3</strain>
    </source>
</reference>
<dbReference type="Proteomes" id="UP000001542">
    <property type="component" value="Unassembled WGS sequence"/>
</dbReference>
<feature type="binding site" evidence="8">
    <location>
        <position position="278"/>
    </location>
    <ligand>
        <name>Zn(2+)</name>
        <dbReference type="ChEBI" id="CHEBI:29105"/>
        <note>catalytic</note>
    </ligand>
</feature>
<dbReference type="AlphaFoldDB" id="A2E7Z0"/>
<evidence type="ECO:0000256" key="5">
    <source>
        <dbReference type="ARBA" id="ARBA00022833"/>
    </source>
</evidence>
<name>A2E7Z0_TRIV3</name>
<feature type="compositionally biased region" description="Basic and acidic residues" evidence="9">
    <location>
        <begin position="606"/>
        <end position="615"/>
    </location>
</feature>
<dbReference type="SUPFAM" id="SSF55486">
    <property type="entry name" value="Metalloproteases ('zincins'), catalytic domain"/>
    <property type="match status" value="1"/>
</dbReference>
<dbReference type="FunFam" id="3.90.132.10:FF:000006">
    <property type="entry name" value="GP63-like"/>
    <property type="match status" value="1"/>
</dbReference>
<dbReference type="KEGG" id="tva:4769169"/>
<dbReference type="GO" id="GO:0004222">
    <property type="term" value="F:metalloendopeptidase activity"/>
    <property type="evidence" value="ECO:0007669"/>
    <property type="project" value="InterPro"/>
</dbReference>
<proteinExistence type="inferred from homology"/>
<evidence type="ECO:0000256" key="3">
    <source>
        <dbReference type="ARBA" id="ARBA00022723"/>
    </source>
</evidence>
<feature type="active site" evidence="7">
    <location>
        <position position="195"/>
    </location>
</feature>
<accession>A2E7Z0</accession>
<feature type="chain" id="PRO_5002643166" evidence="11">
    <location>
        <begin position="19"/>
        <end position="622"/>
    </location>
</feature>
<evidence type="ECO:0000256" key="10">
    <source>
        <dbReference type="SAM" id="Phobius"/>
    </source>
</evidence>
<dbReference type="GO" id="GO:0008233">
    <property type="term" value="F:peptidase activity"/>
    <property type="evidence" value="ECO:0000318"/>
    <property type="project" value="GO_Central"/>
</dbReference>
<keyword evidence="11" id="KW-0732">Signal</keyword>
<evidence type="ECO:0000313" key="13">
    <source>
        <dbReference type="Proteomes" id="UP000001542"/>
    </source>
</evidence>
<gene>
    <name evidence="12" type="ORF">TVAG_127230</name>
</gene>
<protein>
    <submittedName>
        <fullName evidence="12">GP63-like</fullName>
    </submittedName>
</protein>
<evidence type="ECO:0000256" key="1">
    <source>
        <dbReference type="ARBA" id="ARBA00005860"/>
    </source>
</evidence>
<feature type="binding site" evidence="8">
    <location>
        <position position="198"/>
    </location>
    <ligand>
        <name>Zn(2+)</name>
        <dbReference type="ChEBI" id="CHEBI:29105"/>
        <note>catalytic</note>
    </ligand>
</feature>
<keyword evidence="2" id="KW-0645">Protease</keyword>
<keyword evidence="3 8" id="KW-0479">Metal-binding</keyword>
<keyword evidence="10" id="KW-0812">Transmembrane</keyword>
<dbReference type="PANTHER" id="PTHR10942">
    <property type="entry name" value="LEISHMANOLYSIN-LIKE PEPTIDASE"/>
    <property type="match status" value="1"/>
</dbReference>
<dbReference type="GO" id="GO:0046872">
    <property type="term" value="F:metal ion binding"/>
    <property type="evidence" value="ECO:0007669"/>
    <property type="project" value="UniProtKB-KW"/>
</dbReference>
<reference evidence="12" key="1">
    <citation type="submission" date="2006-10" db="EMBL/GenBank/DDBJ databases">
        <authorList>
            <person name="Amadeo P."/>
            <person name="Zhao Q."/>
            <person name="Wortman J."/>
            <person name="Fraser-Liggett C."/>
            <person name="Carlton J."/>
        </authorList>
    </citation>
    <scope>NUCLEOTIDE SEQUENCE</scope>
    <source>
        <strain evidence="12">G3</strain>
    </source>
</reference>
<comment type="similarity">
    <text evidence="1">Belongs to the peptidase M8 family.</text>
</comment>
<sequence>MNLTFLIMILSILSVKHSFFKNEFGPDGRRLTEEPVFEPSYPNGTRQSLDEEWKNIRIKLNYDYITGKERDYYTCYEVGQVIPFSWYNITCKESDLITNKNLTEFYKTIDNLIEFTQKFIKVRPTPNKDYDYKLTIYISYFEVFSSVLAQGGYSGYDEYHRPTSGHIEFNNAYVSNKESKFNSSSSYFIHVAFHELTHALGSFHINYHEPNSTKLWDYNQTHCKMTKYGKNFTFLISPNSHKFAVKHYGVETFEGDDNDCPSGIEIEDGGGSGTMGSHLKASKFNSDLNVGMTLEIEGYDYERITDATIAILQDTGNYICNWSMAQPLVWGNPESQIGGKPIKDFAIGPPQLVYPLSYQYRSDYIYKNVGFDFKHIGTSLQTFKPKDCQNSDTKYCKGINFYNPLNWTYVGNQEIFDYMWIRFPQVSCPRGKAVLPGLSYYYYYPEECGEYKCNKYDNFTFYVVNSTWIDNQPLNITCNRTTVNQSFNYTMHTSGGGGWGTYKRIAYCVDPELFCRTVKLSEMTFVRDPLDPDSKQLDDPYAKPHSQVVLELTIASIVTGITFIVIFVIIGFIIFYKCRESKGDYSGDGNDDNQETRDIESPPTKENQDIEKDSSEPNYLSD</sequence>
<evidence type="ECO:0000256" key="6">
    <source>
        <dbReference type="ARBA" id="ARBA00023049"/>
    </source>
</evidence>
<dbReference type="Gene3D" id="3.10.170.20">
    <property type="match status" value="2"/>
</dbReference>
<keyword evidence="10" id="KW-0472">Membrane</keyword>
<keyword evidence="6 8" id="KW-0482">Metalloprotease</keyword>
<feature type="signal peptide" evidence="11">
    <location>
        <begin position="1"/>
        <end position="18"/>
    </location>
</feature>
<dbReference type="EMBL" id="DS113323">
    <property type="protein sequence ID" value="EAY11216.1"/>
    <property type="molecule type" value="Genomic_DNA"/>
</dbReference>
<evidence type="ECO:0000256" key="4">
    <source>
        <dbReference type="ARBA" id="ARBA00022801"/>
    </source>
</evidence>
<dbReference type="RefSeq" id="XP_001323439.1">
    <property type="nucleotide sequence ID" value="XM_001323404.1"/>
</dbReference>
<dbReference type="PANTHER" id="PTHR10942:SF0">
    <property type="entry name" value="LEISHMANOLYSIN-LIKE PEPTIDASE"/>
    <property type="match status" value="1"/>
</dbReference>
<evidence type="ECO:0000256" key="7">
    <source>
        <dbReference type="PIRSR" id="PIRSR601577-1"/>
    </source>
</evidence>